<organism evidence="1 2">
    <name type="scientific">Thalictrum thalictroides</name>
    <name type="common">Rue-anemone</name>
    <name type="synonym">Anemone thalictroides</name>
    <dbReference type="NCBI Taxonomy" id="46969"/>
    <lineage>
        <taxon>Eukaryota</taxon>
        <taxon>Viridiplantae</taxon>
        <taxon>Streptophyta</taxon>
        <taxon>Embryophyta</taxon>
        <taxon>Tracheophyta</taxon>
        <taxon>Spermatophyta</taxon>
        <taxon>Magnoliopsida</taxon>
        <taxon>Ranunculales</taxon>
        <taxon>Ranunculaceae</taxon>
        <taxon>Thalictroideae</taxon>
        <taxon>Thalictrum</taxon>
    </lineage>
</organism>
<dbReference type="Proteomes" id="UP000554482">
    <property type="component" value="Unassembled WGS sequence"/>
</dbReference>
<evidence type="ECO:0000313" key="2">
    <source>
        <dbReference type="Proteomes" id="UP000554482"/>
    </source>
</evidence>
<proteinExistence type="predicted"/>
<keyword evidence="1" id="KW-0808">Transferase</keyword>
<keyword evidence="2" id="KW-1185">Reference proteome</keyword>
<gene>
    <name evidence="1" type="ORF">FRX31_030284</name>
</gene>
<sequence>MQLSGLPPLLGKDPSDIEKRAEELVQILLRSFAGSAKKSLPHNRGQPWWDQSCREAKRRFKRICASQIPTNEDKKSYRKVLRKAKALFYQKKLDEISNAKEAFKMSKWHKSKGQFRMPPLTDPLLPSNPPAHTPEAKRDVLLRNLLTNQSGTEDIPFSSPTVPRNNLPFPQLTHLEVSNAILGAGNTAPGKDGIPTSLLKLAWKHIENLVTELFQICIESGYHPQCFRTAILAIIEKPKKIDRTSPRSYRPIALLSVLGKGLERVVAKRMAWLTINHRVIARQQFGALPLRSSVDLTTCLTHD</sequence>
<comment type="caution">
    <text evidence="1">The sequence shown here is derived from an EMBL/GenBank/DDBJ whole genome shotgun (WGS) entry which is preliminary data.</text>
</comment>
<feature type="non-terminal residue" evidence="1">
    <location>
        <position position="303"/>
    </location>
</feature>
<dbReference type="GO" id="GO:0003964">
    <property type="term" value="F:RNA-directed DNA polymerase activity"/>
    <property type="evidence" value="ECO:0007669"/>
    <property type="project" value="UniProtKB-KW"/>
</dbReference>
<reference evidence="1 2" key="1">
    <citation type="submission" date="2020-06" db="EMBL/GenBank/DDBJ databases">
        <title>Transcriptomic and genomic resources for Thalictrum thalictroides and T. hernandezii: Facilitating candidate gene discovery in an emerging model plant lineage.</title>
        <authorList>
            <person name="Arias T."/>
            <person name="Riano-Pachon D.M."/>
            <person name="Di Stilio V.S."/>
        </authorList>
    </citation>
    <scope>NUCLEOTIDE SEQUENCE [LARGE SCALE GENOMIC DNA]</scope>
    <source>
        <strain evidence="2">cv. WT478/WT964</strain>
        <tissue evidence="1">Leaves</tissue>
    </source>
</reference>
<evidence type="ECO:0000313" key="1">
    <source>
        <dbReference type="EMBL" id="KAF5180130.1"/>
    </source>
</evidence>
<keyword evidence="1" id="KW-0548">Nucleotidyltransferase</keyword>
<protein>
    <submittedName>
        <fullName evidence="1">Reverse transcriptase protein</fullName>
    </submittedName>
</protein>
<dbReference type="PANTHER" id="PTHR33481:SF1">
    <property type="entry name" value="ENDONUCLEASE_EXONUCLEASE_PHOSPHATASE DOMAIN-CONTAINING PROTEIN-RELATED"/>
    <property type="match status" value="1"/>
</dbReference>
<dbReference type="EMBL" id="JABWDY010037791">
    <property type="protein sequence ID" value="KAF5180130.1"/>
    <property type="molecule type" value="Genomic_DNA"/>
</dbReference>
<dbReference type="PANTHER" id="PTHR33481">
    <property type="entry name" value="REVERSE TRANSCRIPTASE"/>
    <property type="match status" value="1"/>
</dbReference>
<dbReference type="AlphaFoldDB" id="A0A7J6V7F0"/>
<name>A0A7J6V7F0_THATH</name>
<accession>A0A7J6V7F0</accession>
<keyword evidence="1" id="KW-0695">RNA-directed DNA polymerase</keyword>
<dbReference type="OrthoDB" id="5152453at2759"/>